<dbReference type="InterPro" id="IPR012340">
    <property type="entry name" value="NA-bd_OB-fold"/>
</dbReference>
<dbReference type="Gene3D" id="3.30.930.10">
    <property type="entry name" value="Bira Bifunctional Protein, Domain 2"/>
    <property type="match status" value="1"/>
</dbReference>
<keyword evidence="2 7" id="KW-0436">Ligase</keyword>
<evidence type="ECO:0000256" key="6">
    <source>
        <dbReference type="ARBA" id="ARBA00023146"/>
    </source>
</evidence>
<dbReference type="GO" id="GO:0005524">
    <property type="term" value="F:ATP binding"/>
    <property type="evidence" value="ECO:0007669"/>
    <property type="project" value="UniProtKB-UniRule"/>
</dbReference>
<reference evidence="9 10" key="1">
    <citation type="submission" date="2019-02" db="EMBL/GenBank/DDBJ databases">
        <title>Genomic Encyclopedia of Type Strains, Phase IV (KMG-IV): sequencing the most valuable type-strain genomes for metagenomic binning, comparative biology and taxonomic classification.</title>
        <authorList>
            <person name="Goeker M."/>
        </authorList>
    </citation>
    <scope>NUCLEOTIDE SEQUENCE [LARGE SCALE GENOMIC DNA]</scope>
    <source>
        <strain evidence="9 10">DSM 29486</strain>
    </source>
</reference>
<keyword evidence="6 7" id="KW-0030">Aminoacyl-tRNA synthetase</keyword>
<dbReference type="GO" id="GO:0016740">
    <property type="term" value="F:transferase activity"/>
    <property type="evidence" value="ECO:0007669"/>
    <property type="project" value="UniProtKB-ARBA"/>
</dbReference>
<feature type="binding site" evidence="7">
    <location>
        <position position="182"/>
    </location>
    <ligand>
        <name>L-aspartate</name>
        <dbReference type="ChEBI" id="CHEBI:29991"/>
    </ligand>
</feature>
<comment type="subunit">
    <text evidence="7">Homodimer.</text>
</comment>
<dbReference type="InterPro" id="IPR047090">
    <property type="entry name" value="AspRS_core"/>
</dbReference>
<dbReference type="Proteomes" id="UP000292927">
    <property type="component" value="Unassembled WGS sequence"/>
</dbReference>
<dbReference type="NCBIfam" id="TIGR00459">
    <property type="entry name" value="aspS_bact"/>
    <property type="match status" value="1"/>
</dbReference>
<feature type="binding site" evidence="7">
    <location>
        <position position="490"/>
    </location>
    <ligand>
        <name>ATP</name>
        <dbReference type="ChEBI" id="CHEBI:30616"/>
    </ligand>
</feature>
<sequence>MAESMKGLRRTHRCTEISNGNIGQQVTVMGWVQKRRNLGSLIFVDLRDRSGLLQIVFDENDIGAAGFEKAGTLRSEFVIAVVGGVEKRSGATNPNLKTGDIEIRATELRILSEAQTPPFPVEDGINTKDELRLKYRYLDLRRPELQKNILMRSKACQVVRDFLSQEGFLEIETPMLTKSTPEGARDYLVPSRVHPGNFYALPQSPQLFKQLLMCSGFDRYFQLARCFRDEDLRADRQPEFTQIDMELSFVDVDDVIDVNERLLAKLFREVIGVEVPLPIPRMTWAEAMNRYGSDKPDTRFGMELVDVSEEVKGCGFGVFTGALEAGGTVRGINAKGQGAMPRKKIDALVDFAKGYGAKGLAYLAVQEDGSLKSSFAKFMTEDQLKALVEKMEGRPGDLLLFAADKTKLVWDVLGGLRLELAKQLGLLDKNVYKFLWITEFPQFEYSEEENRYVAMHHPFTMPMEEDLPLLETDPGKVRAKAYDITLNGTEIGGGSVRIFQEDVQERMFEALGFTKEAAYERFGFLLNAFQYGVPPHAGLAYGLDRLVMLMAKMDSIRDVIAFPKVKDASCLMTDAPNVVDEKQLDELALHIVEQEN</sequence>
<dbReference type="CDD" id="cd00777">
    <property type="entry name" value="AspRS_core"/>
    <property type="match status" value="1"/>
</dbReference>
<dbReference type="EC" id="6.1.1.23" evidence="7"/>
<dbReference type="GO" id="GO:0004815">
    <property type="term" value="F:aspartate-tRNA ligase activity"/>
    <property type="evidence" value="ECO:0007669"/>
    <property type="project" value="UniProtKB-UniRule"/>
</dbReference>
<comment type="subcellular location">
    <subcellularLocation>
        <location evidence="7">Cytoplasm</location>
    </subcellularLocation>
</comment>
<name>A0A4Q7PTQ7_9FIRM</name>
<evidence type="ECO:0000256" key="7">
    <source>
        <dbReference type="HAMAP-Rule" id="MF_00044"/>
    </source>
</evidence>
<dbReference type="Gene3D" id="2.40.50.140">
    <property type="entry name" value="Nucleic acid-binding proteins"/>
    <property type="match status" value="1"/>
</dbReference>
<dbReference type="GO" id="GO:0050560">
    <property type="term" value="F:aspartate-tRNA(Asn) ligase activity"/>
    <property type="evidence" value="ECO:0007669"/>
    <property type="project" value="UniProtKB-EC"/>
</dbReference>
<evidence type="ECO:0000256" key="5">
    <source>
        <dbReference type="ARBA" id="ARBA00022917"/>
    </source>
</evidence>
<evidence type="ECO:0000256" key="4">
    <source>
        <dbReference type="ARBA" id="ARBA00022840"/>
    </source>
</evidence>
<feature type="binding site" evidence="7">
    <location>
        <begin position="228"/>
        <end position="230"/>
    </location>
    <ligand>
        <name>ATP</name>
        <dbReference type="ChEBI" id="CHEBI:30616"/>
    </ligand>
</feature>
<dbReference type="GO" id="GO:0140096">
    <property type="term" value="F:catalytic activity, acting on a protein"/>
    <property type="evidence" value="ECO:0007669"/>
    <property type="project" value="UniProtKB-ARBA"/>
</dbReference>
<comment type="catalytic activity">
    <reaction evidence="7">
        <text>tRNA(Asx) + L-aspartate + ATP = L-aspartyl-tRNA(Asx) + AMP + diphosphate</text>
        <dbReference type="Rhea" id="RHEA:18349"/>
        <dbReference type="Rhea" id="RHEA-COMP:9710"/>
        <dbReference type="Rhea" id="RHEA-COMP:9711"/>
        <dbReference type="ChEBI" id="CHEBI:29991"/>
        <dbReference type="ChEBI" id="CHEBI:30616"/>
        <dbReference type="ChEBI" id="CHEBI:33019"/>
        <dbReference type="ChEBI" id="CHEBI:78442"/>
        <dbReference type="ChEBI" id="CHEBI:78516"/>
        <dbReference type="ChEBI" id="CHEBI:456215"/>
        <dbReference type="EC" id="6.1.1.23"/>
    </reaction>
</comment>
<dbReference type="PRINTS" id="PR01042">
    <property type="entry name" value="TRNASYNTHASP"/>
</dbReference>
<dbReference type="SUPFAM" id="SSF55261">
    <property type="entry name" value="GAD domain-like"/>
    <property type="match status" value="1"/>
</dbReference>
<dbReference type="InterPro" id="IPR006195">
    <property type="entry name" value="aa-tRNA-synth_II"/>
</dbReference>
<evidence type="ECO:0000256" key="2">
    <source>
        <dbReference type="ARBA" id="ARBA00022598"/>
    </source>
</evidence>
<evidence type="ECO:0000259" key="8">
    <source>
        <dbReference type="PROSITE" id="PS50862"/>
    </source>
</evidence>
<gene>
    <name evidence="7" type="primary">aspS</name>
    <name evidence="9" type="ORF">EV209_0834</name>
</gene>
<dbReference type="RefSeq" id="WP_130433323.1">
    <property type="nucleotide sequence ID" value="NZ_SGXF01000001.1"/>
</dbReference>
<dbReference type="SUPFAM" id="SSF55681">
    <property type="entry name" value="Class II aaRS and biotin synthetases"/>
    <property type="match status" value="1"/>
</dbReference>
<evidence type="ECO:0000313" key="9">
    <source>
        <dbReference type="EMBL" id="RZT02710.1"/>
    </source>
</evidence>
<dbReference type="HAMAP" id="MF_00044">
    <property type="entry name" value="Asp_tRNA_synth_type1"/>
    <property type="match status" value="1"/>
</dbReference>
<comment type="similarity">
    <text evidence="1 7">Belongs to the class-II aminoacyl-tRNA synthetase family. Type 1 subfamily.</text>
</comment>
<accession>A0A4Q7PTQ7</accession>
<dbReference type="Pfam" id="PF01336">
    <property type="entry name" value="tRNA_anti-codon"/>
    <property type="match status" value="1"/>
</dbReference>
<comment type="function">
    <text evidence="7">Aspartyl-tRNA synthetase with relaxed tRNA specificity since it is able to aspartylate not only its cognate tRNA(Asp) but also tRNA(Asn). Reaction proceeds in two steps: L-aspartate is first activated by ATP to form Asp-AMP and then transferred to the acceptor end of tRNA(Asp/Asn).</text>
</comment>
<dbReference type="GO" id="GO:0005737">
    <property type="term" value="C:cytoplasm"/>
    <property type="evidence" value="ECO:0007669"/>
    <property type="project" value="UniProtKB-SubCell"/>
</dbReference>
<feature type="binding site" evidence="7">
    <location>
        <position position="228"/>
    </location>
    <ligand>
        <name>L-aspartate</name>
        <dbReference type="ChEBI" id="CHEBI:29991"/>
    </ligand>
</feature>
<proteinExistence type="inferred from homology"/>
<feature type="region of interest" description="Aspartate" evidence="7">
    <location>
        <begin position="206"/>
        <end position="209"/>
    </location>
</feature>
<dbReference type="NCBIfam" id="NF001750">
    <property type="entry name" value="PRK00476.1"/>
    <property type="match status" value="1"/>
</dbReference>
<organism evidence="9 10">
    <name type="scientific">Cuneatibacter caecimuris</name>
    <dbReference type="NCBI Taxonomy" id="1796618"/>
    <lineage>
        <taxon>Bacteria</taxon>
        <taxon>Bacillati</taxon>
        <taxon>Bacillota</taxon>
        <taxon>Clostridia</taxon>
        <taxon>Lachnospirales</taxon>
        <taxon>Lachnospiraceae</taxon>
        <taxon>Cuneatibacter</taxon>
    </lineage>
</organism>
<feature type="site" description="Important for tRNA non-discrimination" evidence="7">
    <location>
        <position position="90"/>
    </location>
</feature>
<dbReference type="AlphaFoldDB" id="A0A4Q7PTQ7"/>
<dbReference type="CDD" id="cd04317">
    <property type="entry name" value="EcAspRS_like_N"/>
    <property type="match status" value="1"/>
</dbReference>
<evidence type="ECO:0000313" key="10">
    <source>
        <dbReference type="Proteomes" id="UP000292927"/>
    </source>
</evidence>
<protein>
    <recommendedName>
        <fullName evidence="7">Aspartate--tRNA(Asp/Asn) ligase</fullName>
        <ecNumber evidence="7">6.1.1.23</ecNumber>
    </recommendedName>
    <alternativeName>
        <fullName evidence="7">Aspartyl-tRNA synthetase</fullName>
        <shortName evidence="7">AspRS</shortName>
    </alternativeName>
    <alternativeName>
        <fullName evidence="7">Non-discriminating aspartyl-tRNA synthetase</fullName>
        <shortName evidence="7">ND-AspRS</shortName>
    </alternativeName>
</protein>
<dbReference type="PANTHER" id="PTHR22594:SF5">
    <property type="entry name" value="ASPARTATE--TRNA LIGASE, MITOCHONDRIAL"/>
    <property type="match status" value="1"/>
</dbReference>
<evidence type="ECO:0000256" key="1">
    <source>
        <dbReference type="ARBA" id="ARBA00006303"/>
    </source>
</evidence>
<dbReference type="InterPro" id="IPR002312">
    <property type="entry name" value="Asp/Asn-tRNA-synth_IIb"/>
</dbReference>
<keyword evidence="4 7" id="KW-0067">ATP-binding</keyword>
<dbReference type="InterPro" id="IPR047089">
    <property type="entry name" value="Asp-tRNA-ligase_1_N"/>
</dbReference>
<dbReference type="InterPro" id="IPR004115">
    <property type="entry name" value="GAD-like_sf"/>
</dbReference>
<dbReference type="EMBL" id="SGXF01000001">
    <property type="protein sequence ID" value="RZT02710.1"/>
    <property type="molecule type" value="Genomic_DNA"/>
</dbReference>
<keyword evidence="7" id="KW-0963">Cytoplasm</keyword>
<evidence type="ECO:0000256" key="3">
    <source>
        <dbReference type="ARBA" id="ARBA00022741"/>
    </source>
</evidence>
<comment type="caution">
    <text evidence="7">Lacks conserved residue(s) required for the propagation of feature annotation.</text>
</comment>
<dbReference type="Gene3D" id="3.30.1360.30">
    <property type="entry name" value="GAD-like domain"/>
    <property type="match status" value="1"/>
</dbReference>
<dbReference type="Pfam" id="PF02938">
    <property type="entry name" value="GAD"/>
    <property type="match status" value="1"/>
</dbReference>
<dbReference type="InterPro" id="IPR004364">
    <property type="entry name" value="Aa-tRNA-synt_II"/>
</dbReference>
<keyword evidence="10" id="KW-1185">Reference proteome</keyword>
<feature type="binding site" evidence="7">
    <location>
        <position position="456"/>
    </location>
    <ligand>
        <name>L-aspartate</name>
        <dbReference type="ChEBI" id="CHEBI:29991"/>
    </ligand>
</feature>
<feature type="domain" description="Aminoacyl-transfer RNA synthetases class-II family profile" evidence="8">
    <location>
        <begin position="151"/>
        <end position="563"/>
    </location>
</feature>
<dbReference type="GO" id="GO:0006422">
    <property type="term" value="P:aspartyl-tRNA aminoacylation"/>
    <property type="evidence" value="ECO:0007669"/>
    <property type="project" value="UniProtKB-UniRule"/>
</dbReference>
<dbReference type="InterPro" id="IPR004365">
    <property type="entry name" value="NA-bd_OB_tRNA"/>
</dbReference>
<dbReference type="SUPFAM" id="SSF50249">
    <property type="entry name" value="Nucleic acid-binding proteins"/>
    <property type="match status" value="1"/>
</dbReference>
<dbReference type="InterPro" id="IPR045864">
    <property type="entry name" value="aa-tRNA-synth_II/BPL/LPL"/>
</dbReference>
<keyword evidence="5 7" id="KW-0648">Protein biosynthesis</keyword>
<dbReference type="InterPro" id="IPR029351">
    <property type="entry name" value="GAD_dom"/>
</dbReference>
<comment type="caution">
    <text evidence="9">The sequence shown here is derived from an EMBL/GenBank/DDBJ whole genome shotgun (WGS) entry which is preliminary data.</text>
</comment>
<dbReference type="PANTHER" id="PTHR22594">
    <property type="entry name" value="ASPARTYL/LYSYL-TRNA SYNTHETASE"/>
    <property type="match status" value="1"/>
</dbReference>
<feature type="binding site" evidence="7">
    <location>
        <begin position="542"/>
        <end position="545"/>
    </location>
    <ligand>
        <name>ATP</name>
        <dbReference type="ChEBI" id="CHEBI:30616"/>
    </ligand>
</feature>
<feature type="binding site" evidence="7">
    <location>
        <position position="237"/>
    </location>
    <ligand>
        <name>ATP</name>
        <dbReference type="ChEBI" id="CHEBI:30616"/>
    </ligand>
</feature>
<feature type="binding site" evidence="7">
    <location>
        <position position="497"/>
    </location>
    <ligand>
        <name>L-aspartate</name>
        <dbReference type="ChEBI" id="CHEBI:29991"/>
    </ligand>
</feature>
<dbReference type="PROSITE" id="PS50862">
    <property type="entry name" value="AA_TRNA_LIGASE_II"/>
    <property type="match status" value="1"/>
</dbReference>
<dbReference type="Pfam" id="PF00152">
    <property type="entry name" value="tRNA-synt_2"/>
    <property type="match status" value="1"/>
</dbReference>
<dbReference type="InterPro" id="IPR004524">
    <property type="entry name" value="Asp-tRNA-ligase_1"/>
</dbReference>
<keyword evidence="3 7" id="KW-0547">Nucleotide-binding</keyword>
<dbReference type="GO" id="GO:0003676">
    <property type="term" value="F:nucleic acid binding"/>
    <property type="evidence" value="ECO:0007669"/>
    <property type="project" value="InterPro"/>
</dbReference>
<dbReference type="OrthoDB" id="9802326at2"/>